<reference evidence="2" key="1">
    <citation type="submission" date="2017-02" db="UniProtKB">
        <authorList>
            <consortium name="WormBaseParasite"/>
        </authorList>
    </citation>
    <scope>IDENTIFICATION</scope>
</reference>
<sequence length="93" mass="10904">MVKWLPKPNNSGTMSGRKITCGRLDYWSREMVVVEPERNIFPKNIVTRNIKKRYVGDNQIAIIFIFLMLRQWLMQWQEEGQNANINAGHIGNV</sequence>
<keyword evidence="1" id="KW-1185">Reference proteome</keyword>
<evidence type="ECO:0000313" key="2">
    <source>
        <dbReference type="WBParaSite" id="EEL_0000949001-mRNA-1"/>
    </source>
</evidence>
<evidence type="ECO:0000313" key="1">
    <source>
        <dbReference type="Proteomes" id="UP000050640"/>
    </source>
</evidence>
<organism evidence="1 2">
    <name type="scientific">Elaeophora elaphi</name>
    <dbReference type="NCBI Taxonomy" id="1147741"/>
    <lineage>
        <taxon>Eukaryota</taxon>
        <taxon>Metazoa</taxon>
        <taxon>Ecdysozoa</taxon>
        <taxon>Nematoda</taxon>
        <taxon>Chromadorea</taxon>
        <taxon>Rhabditida</taxon>
        <taxon>Spirurina</taxon>
        <taxon>Spiruromorpha</taxon>
        <taxon>Filarioidea</taxon>
        <taxon>Onchocercidae</taxon>
        <taxon>Elaeophora</taxon>
    </lineage>
</organism>
<dbReference type="AlphaFoldDB" id="A0A0R3S3Y6"/>
<accession>A0A0R3S3Y6</accession>
<name>A0A0R3S3Y6_9BILA</name>
<protein>
    <submittedName>
        <fullName evidence="2">Transmembrane protein</fullName>
    </submittedName>
</protein>
<dbReference type="Proteomes" id="UP000050640">
    <property type="component" value="Unplaced"/>
</dbReference>
<proteinExistence type="predicted"/>
<dbReference type="WBParaSite" id="EEL_0000949001-mRNA-1">
    <property type="protein sequence ID" value="EEL_0000949001-mRNA-1"/>
    <property type="gene ID" value="EEL_0000949001"/>
</dbReference>